<comment type="caution">
    <text evidence="2">The sequence shown here is derived from an EMBL/GenBank/DDBJ whole genome shotgun (WGS) entry which is preliminary data.</text>
</comment>
<feature type="region of interest" description="Disordered" evidence="1">
    <location>
        <begin position="113"/>
        <end position="139"/>
    </location>
</feature>
<evidence type="ECO:0000256" key="1">
    <source>
        <dbReference type="SAM" id="MobiDB-lite"/>
    </source>
</evidence>
<proteinExistence type="predicted"/>
<dbReference type="AlphaFoldDB" id="A0A8X8WMB2"/>
<feature type="compositionally biased region" description="Low complexity" evidence="1">
    <location>
        <begin position="10"/>
        <end position="20"/>
    </location>
</feature>
<sequence length="139" mass="15262">MIQCSEAGPLSTLTTSASSSPMIPPTHRNIMFSVSHPDAISLVIFQKMTPVTYNPTHDRTLSPPDQVGLSQKIFLDGLDLVSCNCFSDISVIVPEAKNILLRHFYQQAEEKMSAKRAFSDNPMPERASKLPRASASDNV</sequence>
<name>A0A8X8WMB2_SALSN</name>
<evidence type="ECO:0000313" key="2">
    <source>
        <dbReference type="EMBL" id="KAG6397084.1"/>
    </source>
</evidence>
<evidence type="ECO:0008006" key="4">
    <source>
        <dbReference type="Google" id="ProtNLM"/>
    </source>
</evidence>
<reference evidence="2" key="1">
    <citation type="submission" date="2018-01" db="EMBL/GenBank/DDBJ databases">
        <authorList>
            <person name="Mao J.F."/>
        </authorList>
    </citation>
    <scope>NUCLEOTIDE SEQUENCE</scope>
    <source>
        <strain evidence="2">Huo1</strain>
        <tissue evidence="2">Leaf</tissue>
    </source>
</reference>
<protein>
    <recommendedName>
        <fullName evidence="4">DET1- and DDB1-associated protein 1</fullName>
    </recommendedName>
</protein>
<dbReference type="EMBL" id="PNBA02000016">
    <property type="protein sequence ID" value="KAG6397084.1"/>
    <property type="molecule type" value="Genomic_DNA"/>
</dbReference>
<evidence type="ECO:0000313" key="3">
    <source>
        <dbReference type="Proteomes" id="UP000298416"/>
    </source>
</evidence>
<organism evidence="2">
    <name type="scientific">Salvia splendens</name>
    <name type="common">Scarlet sage</name>
    <dbReference type="NCBI Taxonomy" id="180675"/>
    <lineage>
        <taxon>Eukaryota</taxon>
        <taxon>Viridiplantae</taxon>
        <taxon>Streptophyta</taxon>
        <taxon>Embryophyta</taxon>
        <taxon>Tracheophyta</taxon>
        <taxon>Spermatophyta</taxon>
        <taxon>Magnoliopsida</taxon>
        <taxon>eudicotyledons</taxon>
        <taxon>Gunneridae</taxon>
        <taxon>Pentapetalae</taxon>
        <taxon>asterids</taxon>
        <taxon>lamiids</taxon>
        <taxon>Lamiales</taxon>
        <taxon>Lamiaceae</taxon>
        <taxon>Nepetoideae</taxon>
        <taxon>Mentheae</taxon>
        <taxon>Salviinae</taxon>
        <taxon>Salvia</taxon>
        <taxon>Salvia subgen. Calosphace</taxon>
        <taxon>core Calosphace</taxon>
    </lineage>
</organism>
<reference evidence="2" key="2">
    <citation type="submission" date="2020-08" db="EMBL/GenBank/DDBJ databases">
        <title>Plant Genome Project.</title>
        <authorList>
            <person name="Zhang R.-G."/>
        </authorList>
    </citation>
    <scope>NUCLEOTIDE SEQUENCE</scope>
    <source>
        <strain evidence="2">Huo1</strain>
        <tissue evidence="2">Leaf</tissue>
    </source>
</reference>
<feature type="region of interest" description="Disordered" evidence="1">
    <location>
        <begin position="1"/>
        <end position="21"/>
    </location>
</feature>
<dbReference type="Proteomes" id="UP000298416">
    <property type="component" value="Unassembled WGS sequence"/>
</dbReference>
<gene>
    <name evidence="2" type="ORF">SASPL_143246</name>
</gene>
<keyword evidence="3" id="KW-1185">Reference proteome</keyword>
<accession>A0A8X8WMB2</accession>